<dbReference type="GO" id="GO:0005886">
    <property type="term" value="C:plasma membrane"/>
    <property type="evidence" value="ECO:0007669"/>
    <property type="project" value="UniProtKB-SubCell"/>
</dbReference>
<keyword evidence="5 8" id="KW-0653">Protein transport</keyword>
<evidence type="ECO:0000256" key="6">
    <source>
        <dbReference type="ARBA" id="ARBA00022989"/>
    </source>
</evidence>
<sequence length="209" mass="22229">MSLLFDFIQRGGLLMLPIVLCSIIGLAIFIDRSVRLRRSARANAAFLDQIRGNIRVGKIEDSLEICKSSQSPIAAVFAAGLRRVGDGEAATRQAIEDAGRKETAELEKHLGGLATIAGGAPLLGFLGTVLGMIGAFQTVERLGGNVNASVLAGGIWQALLTTAAGLAVAVPAFFAHNFLYDRIQSQVHAMEERSRELMLLLVTGDESIL</sequence>
<feature type="domain" description="MotA/TolQ/ExbB proton channel" evidence="10">
    <location>
        <begin position="70"/>
        <end position="191"/>
    </location>
</feature>
<dbReference type="Pfam" id="PF01618">
    <property type="entry name" value="MotA_ExbB"/>
    <property type="match status" value="1"/>
</dbReference>
<dbReference type="InterPro" id="IPR002898">
    <property type="entry name" value="MotA_ExbB_proton_chnl"/>
</dbReference>
<protein>
    <submittedName>
        <fullName evidence="11">MotA/TolQ/ExbB proton channel family protein</fullName>
    </submittedName>
</protein>
<reference evidence="11" key="2">
    <citation type="journal article" date="2021" name="Microbiome">
        <title>Successional dynamics and alternative stable states in a saline activated sludge microbial community over 9 years.</title>
        <authorList>
            <person name="Wang Y."/>
            <person name="Ye J."/>
            <person name="Ju F."/>
            <person name="Liu L."/>
            <person name="Boyd J.A."/>
            <person name="Deng Y."/>
            <person name="Parks D.H."/>
            <person name="Jiang X."/>
            <person name="Yin X."/>
            <person name="Woodcroft B.J."/>
            <person name="Tyson G.W."/>
            <person name="Hugenholtz P."/>
            <person name="Polz M.F."/>
            <person name="Zhang T."/>
        </authorList>
    </citation>
    <scope>NUCLEOTIDE SEQUENCE</scope>
    <source>
        <strain evidence="11">HKST-UBA02</strain>
    </source>
</reference>
<feature type="transmembrane region" description="Helical" evidence="9">
    <location>
        <begin position="155"/>
        <end position="180"/>
    </location>
</feature>
<evidence type="ECO:0000256" key="7">
    <source>
        <dbReference type="ARBA" id="ARBA00023136"/>
    </source>
</evidence>
<keyword evidence="3" id="KW-1003">Cell membrane</keyword>
<dbReference type="PANTHER" id="PTHR30625">
    <property type="entry name" value="PROTEIN TOLQ"/>
    <property type="match status" value="1"/>
</dbReference>
<evidence type="ECO:0000256" key="2">
    <source>
        <dbReference type="ARBA" id="ARBA00022448"/>
    </source>
</evidence>
<evidence type="ECO:0000256" key="5">
    <source>
        <dbReference type="ARBA" id="ARBA00022927"/>
    </source>
</evidence>
<comment type="subcellular location">
    <subcellularLocation>
        <location evidence="1">Cell membrane</location>
        <topology evidence="1">Multi-pass membrane protein</topology>
    </subcellularLocation>
    <subcellularLocation>
        <location evidence="8">Membrane</location>
        <topology evidence="8">Multi-pass membrane protein</topology>
    </subcellularLocation>
</comment>
<keyword evidence="2 8" id="KW-0813">Transport</keyword>
<evidence type="ECO:0000313" key="12">
    <source>
        <dbReference type="Proteomes" id="UP000739538"/>
    </source>
</evidence>
<dbReference type="GO" id="GO:0017038">
    <property type="term" value="P:protein import"/>
    <property type="evidence" value="ECO:0007669"/>
    <property type="project" value="TreeGrafter"/>
</dbReference>
<gene>
    <name evidence="11" type="ORF">KDA27_00310</name>
</gene>
<dbReference type="InterPro" id="IPR050790">
    <property type="entry name" value="ExbB/TolQ_transport"/>
</dbReference>
<keyword evidence="6 9" id="KW-1133">Transmembrane helix</keyword>
<evidence type="ECO:0000256" key="9">
    <source>
        <dbReference type="SAM" id="Phobius"/>
    </source>
</evidence>
<dbReference type="EMBL" id="JAGQHS010000001">
    <property type="protein sequence ID" value="MCA9754213.1"/>
    <property type="molecule type" value="Genomic_DNA"/>
</dbReference>
<evidence type="ECO:0000256" key="4">
    <source>
        <dbReference type="ARBA" id="ARBA00022692"/>
    </source>
</evidence>
<dbReference type="Proteomes" id="UP000739538">
    <property type="component" value="Unassembled WGS sequence"/>
</dbReference>
<keyword evidence="4 9" id="KW-0812">Transmembrane</keyword>
<evidence type="ECO:0000313" key="11">
    <source>
        <dbReference type="EMBL" id="MCA9754213.1"/>
    </source>
</evidence>
<comment type="similarity">
    <text evidence="8">Belongs to the exbB/tolQ family.</text>
</comment>
<dbReference type="PANTHER" id="PTHR30625:SF15">
    <property type="entry name" value="BIOPOLYMER TRANSPORT PROTEIN EXBB"/>
    <property type="match status" value="1"/>
</dbReference>
<name>A0A956N8H1_UNCEI</name>
<evidence type="ECO:0000256" key="8">
    <source>
        <dbReference type="RuleBase" id="RU004057"/>
    </source>
</evidence>
<organism evidence="11 12">
    <name type="scientific">Eiseniibacteriota bacterium</name>
    <dbReference type="NCBI Taxonomy" id="2212470"/>
    <lineage>
        <taxon>Bacteria</taxon>
        <taxon>Candidatus Eiseniibacteriota</taxon>
    </lineage>
</organism>
<feature type="transmembrane region" description="Helical" evidence="9">
    <location>
        <begin position="110"/>
        <end position="135"/>
    </location>
</feature>
<proteinExistence type="inferred from homology"/>
<evidence type="ECO:0000259" key="10">
    <source>
        <dbReference type="Pfam" id="PF01618"/>
    </source>
</evidence>
<dbReference type="AlphaFoldDB" id="A0A956N8H1"/>
<feature type="transmembrane region" description="Helical" evidence="9">
    <location>
        <begin position="12"/>
        <end position="30"/>
    </location>
</feature>
<evidence type="ECO:0000256" key="3">
    <source>
        <dbReference type="ARBA" id="ARBA00022475"/>
    </source>
</evidence>
<accession>A0A956N8H1</accession>
<evidence type="ECO:0000256" key="1">
    <source>
        <dbReference type="ARBA" id="ARBA00004651"/>
    </source>
</evidence>
<reference evidence="11" key="1">
    <citation type="submission" date="2020-04" db="EMBL/GenBank/DDBJ databases">
        <authorList>
            <person name="Zhang T."/>
        </authorList>
    </citation>
    <scope>NUCLEOTIDE SEQUENCE</scope>
    <source>
        <strain evidence="11">HKST-UBA02</strain>
    </source>
</reference>
<keyword evidence="7 9" id="KW-0472">Membrane</keyword>
<comment type="caution">
    <text evidence="11">The sequence shown here is derived from an EMBL/GenBank/DDBJ whole genome shotgun (WGS) entry which is preliminary data.</text>
</comment>